<evidence type="ECO:0000256" key="2">
    <source>
        <dbReference type="ARBA" id="ARBA00022490"/>
    </source>
</evidence>
<reference evidence="5" key="1">
    <citation type="submission" date="2018-05" db="EMBL/GenBank/DDBJ databases">
        <authorList>
            <person name="Lanie J.A."/>
            <person name="Ng W.-L."/>
            <person name="Kazmierczak K.M."/>
            <person name="Andrzejewski T.M."/>
            <person name="Davidsen T.M."/>
            <person name="Wayne K.J."/>
            <person name="Tettelin H."/>
            <person name="Glass J.I."/>
            <person name="Rusch D."/>
            <person name="Podicherti R."/>
            <person name="Tsui H.-C.T."/>
            <person name="Winkler M.E."/>
        </authorList>
    </citation>
    <scope>NUCLEOTIDE SEQUENCE</scope>
</reference>
<dbReference type="PANTHER" id="PTHR10381">
    <property type="entry name" value="ATP-DEPENDENT CLP PROTEASE PROTEOLYTIC SUBUNIT"/>
    <property type="match status" value="1"/>
</dbReference>
<dbReference type="InterPro" id="IPR001907">
    <property type="entry name" value="ClpP"/>
</dbReference>
<organism evidence="5">
    <name type="scientific">marine metagenome</name>
    <dbReference type="NCBI Taxonomy" id="408172"/>
    <lineage>
        <taxon>unclassified sequences</taxon>
        <taxon>metagenomes</taxon>
        <taxon>ecological metagenomes</taxon>
    </lineage>
</organism>
<evidence type="ECO:0000256" key="3">
    <source>
        <dbReference type="ARBA" id="ARBA00022801"/>
    </source>
</evidence>
<dbReference type="GO" id="GO:0004252">
    <property type="term" value="F:serine-type endopeptidase activity"/>
    <property type="evidence" value="ECO:0007669"/>
    <property type="project" value="InterPro"/>
</dbReference>
<dbReference type="Pfam" id="PF00574">
    <property type="entry name" value="CLP_protease"/>
    <property type="match status" value="1"/>
</dbReference>
<dbReference type="SUPFAM" id="SSF52096">
    <property type="entry name" value="ClpP/crotonase"/>
    <property type="match status" value="1"/>
</dbReference>
<dbReference type="EMBL" id="UINC01185208">
    <property type="protein sequence ID" value="SVD96796.1"/>
    <property type="molecule type" value="Genomic_DNA"/>
</dbReference>
<accession>A0A382ZMG8</accession>
<evidence type="ECO:0008006" key="6">
    <source>
        <dbReference type="Google" id="ProtNLM"/>
    </source>
</evidence>
<dbReference type="Gene3D" id="3.90.226.10">
    <property type="entry name" value="2-enoyl-CoA Hydratase, Chain A, domain 1"/>
    <property type="match status" value="1"/>
</dbReference>
<evidence type="ECO:0000256" key="1">
    <source>
        <dbReference type="ARBA" id="ARBA00007039"/>
    </source>
</evidence>
<protein>
    <recommendedName>
        <fullName evidence="6">ATP-dependent Clp protease proteolytic subunit</fullName>
    </recommendedName>
</protein>
<evidence type="ECO:0000256" key="4">
    <source>
        <dbReference type="SAM" id="MobiDB-lite"/>
    </source>
</evidence>
<dbReference type="GO" id="GO:0004176">
    <property type="term" value="F:ATP-dependent peptidase activity"/>
    <property type="evidence" value="ECO:0007669"/>
    <property type="project" value="InterPro"/>
</dbReference>
<name>A0A382ZMG8_9ZZZZ</name>
<feature type="non-terminal residue" evidence="5">
    <location>
        <position position="133"/>
    </location>
</feature>
<keyword evidence="2" id="KW-0963">Cytoplasm</keyword>
<dbReference type="PRINTS" id="PR00127">
    <property type="entry name" value="CLPPROTEASEP"/>
</dbReference>
<dbReference type="AlphaFoldDB" id="A0A382ZMG8"/>
<sequence length="133" mass="14452">MIKPDTTIDKDKDKDKDREKSSPASMPLQPGMMMWEAGIMYFSDAFDSKSTQPVINTIIEKNLLPNSQRPNELTLVINSPGGQVHSAFALIDTMKGSAIPVKTVGIGMIASCGLLTFMSGHKGRRVLTPNTSI</sequence>
<proteinExistence type="inferred from homology"/>
<evidence type="ECO:0000313" key="5">
    <source>
        <dbReference type="EMBL" id="SVD96796.1"/>
    </source>
</evidence>
<feature type="region of interest" description="Disordered" evidence="4">
    <location>
        <begin position="1"/>
        <end position="30"/>
    </location>
</feature>
<dbReference type="InterPro" id="IPR023562">
    <property type="entry name" value="ClpP/TepA"/>
</dbReference>
<dbReference type="PANTHER" id="PTHR10381:SF70">
    <property type="entry name" value="ATP-DEPENDENT CLP PROTEASE PROTEOLYTIC SUBUNIT"/>
    <property type="match status" value="1"/>
</dbReference>
<comment type="similarity">
    <text evidence="1">Belongs to the peptidase S14 family.</text>
</comment>
<dbReference type="GO" id="GO:0051117">
    <property type="term" value="F:ATPase binding"/>
    <property type="evidence" value="ECO:0007669"/>
    <property type="project" value="TreeGrafter"/>
</dbReference>
<dbReference type="GO" id="GO:0009368">
    <property type="term" value="C:endopeptidase Clp complex"/>
    <property type="evidence" value="ECO:0007669"/>
    <property type="project" value="TreeGrafter"/>
</dbReference>
<dbReference type="InterPro" id="IPR029045">
    <property type="entry name" value="ClpP/crotonase-like_dom_sf"/>
</dbReference>
<feature type="compositionally biased region" description="Basic and acidic residues" evidence="4">
    <location>
        <begin position="1"/>
        <end position="21"/>
    </location>
</feature>
<keyword evidence="3" id="KW-0378">Hydrolase</keyword>
<gene>
    <name evidence="5" type="ORF">METZ01_LOCUS449650</name>
</gene>
<dbReference type="GO" id="GO:0006515">
    <property type="term" value="P:protein quality control for misfolded or incompletely synthesized proteins"/>
    <property type="evidence" value="ECO:0007669"/>
    <property type="project" value="TreeGrafter"/>
</dbReference>